<protein>
    <submittedName>
        <fullName evidence="2">Uncharacterized protein</fullName>
    </submittedName>
</protein>
<feature type="region of interest" description="Disordered" evidence="1">
    <location>
        <begin position="70"/>
        <end position="97"/>
    </location>
</feature>
<evidence type="ECO:0000313" key="3">
    <source>
        <dbReference type="Proteomes" id="UP000322234"/>
    </source>
</evidence>
<gene>
    <name evidence="2" type="ORF">E5288_WYG017016</name>
</gene>
<reference evidence="2" key="1">
    <citation type="submission" date="2019-10" db="EMBL/GenBank/DDBJ databases">
        <title>The sequence and de novo assembly of the wild yak genome.</title>
        <authorList>
            <person name="Liu Y."/>
        </authorList>
    </citation>
    <scope>NUCLEOTIDE SEQUENCE [LARGE SCALE GENOMIC DNA]</scope>
    <source>
        <strain evidence="2">WY2019</strain>
    </source>
</reference>
<sequence length="97" mass="10752">MLPWLLQSRWEEPCLRYCGPNPEANGLRHSNGLRQEAQLLSQWRASFLWLPPEGRPGVSAASAVAMMPGTEQAPAARTLAAPEPSPRFPRDNFRLGS</sequence>
<name>A0A6B0RJL2_9CETA</name>
<organism evidence="2 3">
    <name type="scientific">Bos mutus</name>
    <name type="common">wild yak</name>
    <dbReference type="NCBI Taxonomy" id="72004"/>
    <lineage>
        <taxon>Eukaryota</taxon>
        <taxon>Metazoa</taxon>
        <taxon>Chordata</taxon>
        <taxon>Craniata</taxon>
        <taxon>Vertebrata</taxon>
        <taxon>Euteleostomi</taxon>
        <taxon>Mammalia</taxon>
        <taxon>Eutheria</taxon>
        <taxon>Laurasiatheria</taxon>
        <taxon>Artiodactyla</taxon>
        <taxon>Ruminantia</taxon>
        <taxon>Pecora</taxon>
        <taxon>Bovidae</taxon>
        <taxon>Bovinae</taxon>
        <taxon>Bos</taxon>
    </lineage>
</organism>
<dbReference type="Proteomes" id="UP000322234">
    <property type="component" value="Unassembled WGS sequence"/>
</dbReference>
<dbReference type="AlphaFoldDB" id="A0A6B0RJL2"/>
<evidence type="ECO:0000313" key="2">
    <source>
        <dbReference type="EMBL" id="MXQ88186.1"/>
    </source>
</evidence>
<comment type="caution">
    <text evidence="2">The sequence shown here is derived from an EMBL/GenBank/DDBJ whole genome shotgun (WGS) entry which is preliminary data.</text>
</comment>
<proteinExistence type="predicted"/>
<dbReference type="EMBL" id="VBQZ03000044">
    <property type="protein sequence ID" value="MXQ88186.1"/>
    <property type="molecule type" value="Genomic_DNA"/>
</dbReference>
<feature type="compositionally biased region" description="Basic and acidic residues" evidence="1">
    <location>
        <begin position="88"/>
        <end position="97"/>
    </location>
</feature>
<accession>A0A6B0RJL2</accession>
<keyword evidence="3" id="KW-1185">Reference proteome</keyword>
<evidence type="ECO:0000256" key="1">
    <source>
        <dbReference type="SAM" id="MobiDB-lite"/>
    </source>
</evidence>